<evidence type="ECO:0000256" key="1">
    <source>
        <dbReference type="ARBA" id="ARBA00004255"/>
    </source>
</evidence>
<name>A0A316UJ71_9BASI</name>
<comment type="similarity">
    <text evidence="3">Belongs to the COPE family.</text>
</comment>
<dbReference type="AlphaFoldDB" id="A0A316UJ71"/>
<sequence>MSLPLTATLFYKSAYPGVISAFSSLPRPQPLDVAYCARAHLALTPPSISSALSLVQQHSDSLGPTSSKALQAFARVVEATSAAAGGDGEEVDLSTQVSALADLHAEGEEREHYDGEMELLECLLATTQWLDQDPLGALETLKMGTCTQRNLGSLSLGIHLLLLNHRLDLATKEYEAARSWADDSLVIQLIEASLGLYSGGRAAQQAYYVYDEFASPSATSEDGKQGRAAAMKLGRGVALMKRGEWGKAEEGLREAGTGLQQAGDGQGTGPIERDIQANLAVAALHLNPASKLENAGQEHLDRLATPAPPHQLHTSLAEMSRRFDGLVASRAVVAASGDA</sequence>
<protein>
    <recommendedName>
        <fullName evidence="13">Coatomer subunit epsilon</fullName>
    </recommendedName>
</protein>
<dbReference type="OrthoDB" id="310217at2759"/>
<keyword evidence="5" id="KW-0963">Cytoplasm</keyword>
<dbReference type="Pfam" id="PF04733">
    <property type="entry name" value="Coatomer_E"/>
    <property type="match status" value="1"/>
</dbReference>
<keyword evidence="7" id="KW-0653">Protein transport</keyword>
<proteinExistence type="inferred from homology"/>
<evidence type="ECO:0000256" key="9">
    <source>
        <dbReference type="ARBA" id="ARBA00023136"/>
    </source>
</evidence>
<dbReference type="InterPro" id="IPR011990">
    <property type="entry name" value="TPR-like_helical_dom_sf"/>
</dbReference>
<dbReference type="Gene3D" id="1.25.40.10">
    <property type="entry name" value="Tetratricopeptide repeat domain"/>
    <property type="match status" value="1"/>
</dbReference>
<comment type="subcellular location">
    <subcellularLocation>
        <location evidence="2">Cytoplasmic vesicle</location>
        <location evidence="2">COPI-coated vesicle membrane</location>
        <topology evidence="2">Peripheral membrane protein</topology>
        <orientation evidence="2">Cytoplasmic side</orientation>
    </subcellularLocation>
    <subcellularLocation>
        <location evidence="1">Golgi apparatus membrane</location>
        <topology evidence="1">Peripheral membrane protein</topology>
        <orientation evidence="1">Cytoplasmic side</orientation>
    </subcellularLocation>
</comment>
<dbReference type="GO" id="GO:0006890">
    <property type="term" value="P:retrograde vesicle-mediated transport, Golgi to endoplasmic reticulum"/>
    <property type="evidence" value="ECO:0007669"/>
    <property type="project" value="InterPro"/>
</dbReference>
<keyword evidence="8" id="KW-0333">Golgi apparatus</keyword>
<dbReference type="GeneID" id="37030409"/>
<dbReference type="RefSeq" id="XP_025359003.1">
    <property type="nucleotide sequence ID" value="XM_025508586.1"/>
</dbReference>
<evidence type="ECO:0000256" key="8">
    <source>
        <dbReference type="ARBA" id="ARBA00023034"/>
    </source>
</evidence>
<dbReference type="EMBL" id="KZ819681">
    <property type="protein sequence ID" value="PWN24391.1"/>
    <property type="molecule type" value="Genomic_DNA"/>
</dbReference>
<dbReference type="Proteomes" id="UP000245884">
    <property type="component" value="Unassembled WGS sequence"/>
</dbReference>
<keyword evidence="4" id="KW-0813">Transport</keyword>
<evidence type="ECO:0000256" key="5">
    <source>
        <dbReference type="ARBA" id="ARBA00022490"/>
    </source>
</evidence>
<evidence type="ECO:0000256" key="6">
    <source>
        <dbReference type="ARBA" id="ARBA00022892"/>
    </source>
</evidence>
<gene>
    <name evidence="11" type="ORF">BDZ90DRAFT_263240</name>
</gene>
<evidence type="ECO:0000256" key="7">
    <source>
        <dbReference type="ARBA" id="ARBA00022927"/>
    </source>
</evidence>
<dbReference type="STRING" id="1569628.A0A316UJ71"/>
<dbReference type="PANTHER" id="PTHR10805">
    <property type="entry name" value="COATOMER SUBUNIT EPSILON"/>
    <property type="match status" value="1"/>
</dbReference>
<dbReference type="GO" id="GO:0005198">
    <property type="term" value="F:structural molecule activity"/>
    <property type="evidence" value="ECO:0007669"/>
    <property type="project" value="InterPro"/>
</dbReference>
<keyword evidence="10" id="KW-0968">Cytoplasmic vesicle</keyword>
<evidence type="ECO:0000256" key="4">
    <source>
        <dbReference type="ARBA" id="ARBA00022448"/>
    </source>
</evidence>
<dbReference type="PANTHER" id="PTHR10805:SF0">
    <property type="entry name" value="COATOMER SUBUNIT EPSILON"/>
    <property type="match status" value="1"/>
</dbReference>
<evidence type="ECO:0000256" key="3">
    <source>
        <dbReference type="ARBA" id="ARBA00008827"/>
    </source>
</evidence>
<dbReference type="InterPro" id="IPR006822">
    <property type="entry name" value="Coatomer_esu"/>
</dbReference>
<dbReference type="GO" id="GO:0000139">
    <property type="term" value="C:Golgi membrane"/>
    <property type="evidence" value="ECO:0007669"/>
    <property type="project" value="UniProtKB-SubCell"/>
</dbReference>
<organism evidence="11 12">
    <name type="scientific">Jaminaea rosea</name>
    <dbReference type="NCBI Taxonomy" id="1569628"/>
    <lineage>
        <taxon>Eukaryota</taxon>
        <taxon>Fungi</taxon>
        <taxon>Dikarya</taxon>
        <taxon>Basidiomycota</taxon>
        <taxon>Ustilaginomycotina</taxon>
        <taxon>Exobasidiomycetes</taxon>
        <taxon>Microstromatales</taxon>
        <taxon>Microstromatales incertae sedis</taxon>
        <taxon>Jaminaea</taxon>
    </lineage>
</organism>
<reference evidence="11 12" key="1">
    <citation type="journal article" date="2018" name="Mol. Biol. Evol.">
        <title>Broad Genomic Sampling Reveals a Smut Pathogenic Ancestry of the Fungal Clade Ustilaginomycotina.</title>
        <authorList>
            <person name="Kijpornyongpan T."/>
            <person name="Mondo S.J."/>
            <person name="Barry K."/>
            <person name="Sandor L."/>
            <person name="Lee J."/>
            <person name="Lipzen A."/>
            <person name="Pangilinan J."/>
            <person name="LaButti K."/>
            <person name="Hainaut M."/>
            <person name="Henrissat B."/>
            <person name="Grigoriev I.V."/>
            <person name="Spatafora J.W."/>
            <person name="Aime M.C."/>
        </authorList>
    </citation>
    <scope>NUCLEOTIDE SEQUENCE [LARGE SCALE GENOMIC DNA]</scope>
    <source>
        <strain evidence="11 12">MCA 5214</strain>
    </source>
</reference>
<dbReference type="GO" id="GO:0030126">
    <property type="term" value="C:COPI vesicle coat"/>
    <property type="evidence" value="ECO:0007669"/>
    <property type="project" value="TreeGrafter"/>
</dbReference>
<evidence type="ECO:0000313" key="11">
    <source>
        <dbReference type="EMBL" id="PWN24391.1"/>
    </source>
</evidence>
<accession>A0A316UJ71</accession>
<keyword evidence="9" id="KW-0472">Membrane</keyword>
<evidence type="ECO:0000256" key="2">
    <source>
        <dbReference type="ARBA" id="ARBA00004347"/>
    </source>
</evidence>
<dbReference type="GO" id="GO:0006888">
    <property type="term" value="P:endoplasmic reticulum to Golgi vesicle-mediated transport"/>
    <property type="evidence" value="ECO:0007669"/>
    <property type="project" value="TreeGrafter"/>
</dbReference>
<evidence type="ECO:0000313" key="12">
    <source>
        <dbReference type="Proteomes" id="UP000245884"/>
    </source>
</evidence>
<keyword evidence="6" id="KW-0931">ER-Golgi transport</keyword>
<keyword evidence="12" id="KW-1185">Reference proteome</keyword>
<dbReference type="GO" id="GO:0015031">
    <property type="term" value="P:protein transport"/>
    <property type="evidence" value="ECO:0007669"/>
    <property type="project" value="UniProtKB-KW"/>
</dbReference>
<dbReference type="GO" id="GO:0006891">
    <property type="term" value="P:intra-Golgi vesicle-mediated transport"/>
    <property type="evidence" value="ECO:0007669"/>
    <property type="project" value="TreeGrafter"/>
</dbReference>
<evidence type="ECO:0008006" key="13">
    <source>
        <dbReference type="Google" id="ProtNLM"/>
    </source>
</evidence>
<evidence type="ECO:0000256" key="10">
    <source>
        <dbReference type="ARBA" id="ARBA00023329"/>
    </source>
</evidence>